<dbReference type="KEGG" id="clec:106670868"/>
<organism evidence="3 4">
    <name type="scientific">Cimex lectularius</name>
    <name type="common">Bed bug</name>
    <name type="synonym">Acanthia lectularia</name>
    <dbReference type="NCBI Taxonomy" id="79782"/>
    <lineage>
        <taxon>Eukaryota</taxon>
        <taxon>Metazoa</taxon>
        <taxon>Ecdysozoa</taxon>
        <taxon>Arthropoda</taxon>
        <taxon>Hexapoda</taxon>
        <taxon>Insecta</taxon>
        <taxon>Pterygota</taxon>
        <taxon>Neoptera</taxon>
        <taxon>Paraneoptera</taxon>
        <taxon>Hemiptera</taxon>
        <taxon>Heteroptera</taxon>
        <taxon>Panheteroptera</taxon>
        <taxon>Cimicomorpha</taxon>
        <taxon>Cimicidae</taxon>
        <taxon>Cimex</taxon>
    </lineage>
</organism>
<keyword evidence="4" id="KW-1185">Reference proteome</keyword>
<dbReference type="PROSITE" id="PS00941">
    <property type="entry name" value="CARBOXYLESTERASE_B_2"/>
    <property type="match status" value="1"/>
</dbReference>
<dbReference type="InterPro" id="IPR002018">
    <property type="entry name" value="CarbesteraseB"/>
</dbReference>
<name>A0A8I6TJU0_CIMLE</name>
<evidence type="ECO:0000313" key="4">
    <source>
        <dbReference type="Proteomes" id="UP000494040"/>
    </source>
</evidence>
<dbReference type="InterPro" id="IPR050309">
    <property type="entry name" value="Type-B_Carboxylest/Lipase"/>
</dbReference>
<dbReference type="InterPro" id="IPR019819">
    <property type="entry name" value="Carboxylesterase_B_CS"/>
</dbReference>
<evidence type="ECO:0000256" key="1">
    <source>
        <dbReference type="ARBA" id="ARBA00023180"/>
    </source>
</evidence>
<dbReference type="OrthoDB" id="19653at2759"/>
<keyword evidence="1" id="KW-0325">Glycoprotein</keyword>
<protein>
    <recommendedName>
        <fullName evidence="2">Carboxylesterase type B domain-containing protein</fullName>
    </recommendedName>
</protein>
<accession>A0A8I6TJU0</accession>
<gene>
    <name evidence="3" type="primary">106670868</name>
</gene>
<dbReference type="OMA" id="MNGRINK"/>
<dbReference type="InterPro" id="IPR029058">
    <property type="entry name" value="AB_hydrolase_fold"/>
</dbReference>
<dbReference type="SUPFAM" id="SSF53474">
    <property type="entry name" value="alpha/beta-Hydrolases"/>
    <property type="match status" value="1"/>
</dbReference>
<sequence length="540" mass="62131">MFLNRWENLWFFMKLFGFTEDMGFGNKINANVMISTRGRLFMGFEGIRYAQPPVGNLRFKDPEPFERFDSIRRQVDCLQFDPTTEKMIGQEDCLFLNIYTPVKFMSVKMPVLIWIYGSPFYFGNSANSLLGAERLSNYDIVIVMINYRVGPLGFASYENSTLPGNLGLKDQLMAIEWVFKNIRKFGGDPNRVTLGGIGSGAAHVLFHLNGVMNGRINKGIAIGGSRFAPWAFGKPSWVKMHTELLAQSVNCKYAKPKMFSSQFPYENGLGQNISILLPTHRCNASLDDDNLAQIAYQAERHIPFWDKIIQPFQPVIDGHIIPGNPRDFNGKHKFSLLLGLNRDEGGFMVSYAKNNELPKEEVKSAFESFFRDGVVRDRKLVMYNTVVNENITSLYNHFNTTDDKLSAITSDGWFLLPAMAEAKFHNGPLKAFMFGDYFGWKHMDCSVERKIRQSVHGDQLPFIFFIYRCRDLSFYFNMVADGYTDVIADFVSDRNVRLRTYQDDQDTIFDLTKALRNPDEFKWIDHNLSARMHFWSKLIK</sequence>
<evidence type="ECO:0000313" key="3">
    <source>
        <dbReference type="EnsemblMetazoa" id="XP_014257008.1"/>
    </source>
</evidence>
<reference evidence="3" key="1">
    <citation type="submission" date="2022-01" db="UniProtKB">
        <authorList>
            <consortium name="EnsemblMetazoa"/>
        </authorList>
    </citation>
    <scope>IDENTIFICATION</scope>
</reference>
<dbReference type="AlphaFoldDB" id="A0A8I6TJU0"/>
<dbReference type="Proteomes" id="UP000494040">
    <property type="component" value="Unassembled WGS sequence"/>
</dbReference>
<evidence type="ECO:0000259" key="2">
    <source>
        <dbReference type="Pfam" id="PF00135"/>
    </source>
</evidence>
<dbReference type="PANTHER" id="PTHR11559">
    <property type="entry name" value="CARBOXYLESTERASE"/>
    <property type="match status" value="1"/>
</dbReference>
<dbReference type="Gene3D" id="3.40.50.1820">
    <property type="entry name" value="alpha/beta hydrolase"/>
    <property type="match status" value="1"/>
</dbReference>
<feature type="domain" description="Carboxylesterase type B" evidence="2">
    <location>
        <begin position="37"/>
        <end position="492"/>
    </location>
</feature>
<proteinExistence type="predicted"/>
<dbReference type="Pfam" id="PF00135">
    <property type="entry name" value="COesterase"/>
    <property type="match status" value="1"/>
</dbReference>
<dbReference type="EnsemblMetazoa" id="XM_014401522.1">
    <property type="protein sequence ID" value="XP_014257008.1"/>
    <property type="gene ID" value="LOC106670868"/>
</dbReference>